<accession>A0ABR9UYH7</accession>
<dbReference type="InterPro" id="IPR001173">
    <property type="entry name" value="Glyco_trans_2-like"/>
</dbReference>
<comment type="caution">
    <text evidence="2">The sequence shown here is derived from an EMBL/GenBank/DDBJ whole genome shotgun (WGS) entry which is preliminary data.</text>
</comment>
<name>A0ABR9UYH7_9CHRO</name>
<dbReference type="CDD" id="cd00761">
    <property type="entry name" value="Glyco_tranf_GTA_type"/>
    <property type="match status" value="1"/>
</dbReference>
<dbReference type="Proteomes" id="UP000651156">
    <property type="component" value="Unassembled WGS sequence"/>
</dbReference>
<evidence type="ECO:0000313" key="2">
    <source>
        <dbReference type="EMBL" id="MBE9193368.1"/>
    </source>
</evidence>
<sequence length="346" mass="39532">MSKVSVIIPVYNVEKYIADTIKTVLQQSYTNFELLIVDDGSPDESIDICQKFTDPRIRIIRQENRGVAAARNTGIRYSQGDYLAFLDADDLWLPNKLEKHIEHLETSPNVGVSFSRSALIDEEGNPLKLYQMSKLKDITPLDLLCRTPIGNGSAAVFRREVFAEIKFKDNLYGTTEDFYFNEDRNLHPSEDVECWLRIAIQTKWKMEGVAAPLTLYRVNPHGFSAQILKKLRSWETLLNKAQAYTPAKDMHQWKAPAMAYQLRHLARRAVTLEAKATAMELAHKALFTYWQILIEEPHRTLLTLAAAYSLFLFPKSLHSFIKSVAIKFVGATQNRTLTTEGYQQSV</sequence>
<proteinExistence type="predicted"/>
<keyword evidence="3" id="KW-1185">Reference proteome</keyword>
<evidence type="ECO:0000259" key="1">
    <source>
        <dbReference type="Pfam" id="PF00535"/>
    </source>
</evidence>
<dbReference type="InterPro" id="IPR029044">
    <property type="entry name" value="Nucleotide-diphossugar_trans"/>
</dbReference>
<protein>
    <submittedName>
        <fullName evidence="2">Glycosyltransferase family 2 protein</fullName>
    </submittedName>
</protein>
<dbReference type="PANTHER" id="PTHR22916:SF3">
    <property type="entry name" value="UDP-GLCNAC:BETAGAL BETA-1,3-N-ACETYLGLUCOSAMINYLTRANSFERASE-LIKE PROTEIN 1"/>
    <property type="match status" value="1"/>
</dbReference>
<dbReference type="SUPFAM" id="SSF53448">
    <property type="entry name" value="Nucleotide-diphospho-sugar transferases"/>
    <property type="match status" value="1"/>
</dbReference>
<gene>
    <name evidence="2" type="ORF">IQ230_24100</name>
</gene>
<dbReference type="PANTHER" id="PTHR22916">
    <property type="entry name" value="GLYCOSYLTRANSFERASE"/>
    <property type="match status" value="1"/>
</dbReference>
<feature type="domain" description="Glycosyltransferase 2-like" evidence="1">
    <location>
        <begin position="5"/>
        <end position="165"/>
    </location>
</feature>
<dbReference type="EMBL" id="JADEWN010000090">
    <property type="protein sequence ID" value="MBE9193368.1"/>
    <property type="molecule type" value="Genomic_DNA"/>
</dbReference>
<dbReference type="Pfam" id="PF00535">
    <property type="entry name" value="Glycos_transf_2"/>
    <property type="match status" value="1"/>
</dbReference>
<reference evidence="2 3" key="1">
    <citation type="submission" date="2020-10" db="EMBL/GenBank/DDBJ databases">
        <authorList>
            <person name="Castelo-Branco R."/>
            <person name="Eusebio N."/>
            <person name="Adriana R."/>
            <person name="Vieira A."/>
            <person name="Brugerolle De Fraissinette N."/>
            <person name="Rezende De Castro R."/>
            <person name="Schneider M.P."/>
            <person name="Vasconcelos V."/>
            <person name="Leao P.N."/>
        </authorList>
    </citation>
    <scope>NUCLEOTIDE SEQUENCE [LARGE SCALE GENOMIC DNA]</scope>
    <source>
        <strain evidence="2 3">LEGE 06123</strain>
    </source>
</reference>
<dbReference type="RefSeq" id="WP_193934754.1">
    <property type="nucleotide sequence ID" value="NZ_CAWPMZ010000140.1"/>
</dbReference>
<dbReference type="Gene3D" id="3.90.550.10">
    <property type="entry name" value="Spore Coat Polysaccharide Biosynthesis Protein SpsA, Chain A"/>
    <property type="match status" value="1"/>
</dbReference>
<evidence type="ECO:0000313" key="3">
    <source>
        <dbReference type="Proteomes" id="UP000651156"/>
    </source>
</evidence>
<organism evidence="2 3">
    <name type="scientific">Gloeocapsopsis crepidinum LEGE 06123</name>
    <dbReference type="NCBI Taxonomy" id="588587"/>
    <lineage>
        <taxon>Bacteria</taxon>
        <taxon>Bacillati</taxon>
        <taxon>Cyanobacteriota</taxon>
        <taxon>Cyanophyceae</taxon>
        <taxon>Oscillatoriophycideae</taxon>
        <taxon>Chroococcales</taxon>
        <taxon>Chroococcaceae</taxon>
        <taxon>Gloeocapsopsis</taxon>
    </lineage>
</organism>